<feature type="domain" description="DinB-like" evidence="1">
    <location>
        <begin position="24"/>
        <end position="144"/>
    </location>
</feature>
<name>A0ABX1CY84_9FLAO</name>
<dbReference type="SUPFAM" id="SSF109854">
    <property type="entry name" value="DinB/YfiT-like putative metalloenzymes"/>
    <property type="match status" value="1"/>
</dbReference>
<dbReference type="RefSeq" id="WP_168136474.1">
    <property type="nucleotide sequence ID" value="NZ_JAAVJR010000001.1"/>
</dbReference>
<dbReference type="InterPro" id="IPR034660">
    <property type="entry name" value="DinB/YfiT-like"/>
</dbReference>
<proteinExistence type="predicted"/>
<evidence type="ECO:0000313" key="3">
    <source>
        <dbReference type="Proteomes" id="UP000703674"/>
    </source>
</evidence>
<organism evidence="2 3">
    <name type="scientific">Salinimicrobium oceani</name>
    <dbReference type="NCBI Taxonomy" id="2722702"/>
    <lineage>
        <taxon>Bacteria</taxon>
        <taxon>Pseudomonadati</taxon>
        <taxon>Bacteroidota</taxon>
        <taxon>Flavobacteriia</taxon>
        <taxon>Flavobacteriales</taxon>
        <taxon>Flavobacteriaceae</taxon>
        <taxon>Salinimicrobium</taxon>
    </lineage>
</organism>
<keyword evidence="3" id="KW-1185">Reference proteome</keyword>
<gene>
    <name evidence="2" type="ORF">HC175_00015</name>
</gene>
<dbReference type="Pfam" id="PF12867">
    <property type="entry name" value="DinB_2"/>
    <property type="match status" value="1"/>
</dbReference>
<evidence type="ECO:0000313" key="2">
    <source>
        <dbReference type="EMBL" id="NJW51296.1"/>
    </source>
</evidence>
<dbReference type="EMBL" id="JAAVJR010000001">
    <property type="protein sequence ID" value="NJW51296.1"/>
    <property type="molecule type" value="Genomic_DNA"/>
</dbReference>
<dbReference type="Gene3D" id="1.20.120.450">
    <property type="entry name" value="dinb family like domain"/>
    <property type="match status" value="1"/>
</dbReference>
<comment type="caution">
    <text evidence="2">The sequence shown here is derived from an EMBL/GenBank/DDBJ whole genome shotgun (WGS) entry which is preliminary data.</text>
</comment>
<protein>
    <submittedName>
        <fullName evidence="2">DinB family protein</fullName>
    </submittedName>
</protein>
<dbReference type="Proteomes" id="UP000703674">
    <property type="component" value="Unassembled WGS sequence"/>
</dbReference>
<dbReference type="InterPro" id="IPR024775">
    <property type="entry name" value="DinB-like"/>
</dbReference>
<evidence type="ECO:0000259" key="1">
    <source>
        <dbReference type="Pfam" id="PF12867"/>
    </source>
</evidence>
<reference evidence="2 3" key="1">
    <citation type="submission" date="2020-03" db="EMBL/GenBank/DDBJ databases">
        <title>Salinimicrobium sp. nov, isolated from SCS.</title>
        <authorList>
            <person name="Cao W.R."/>
        </authorList>
    </citation>
    <scope>NUCLEOTIDE SEQUENCE [LARGE SCALE GENOMIC DNA]</scope>
    <source>
        <strain evidence="3">J15B91</strain>
    </source>
</reference>
<accession>A0ABX1CY84</accession>
<sequence length="152" mass="17899">MEIKRLRNEFSNLYNGDPWLDVTLKQTLQGISAEKAAQRIARDRNSIWEILNHLIEWRRMLLKRMSGNIIAVPEDNFIREVPDTSEVSWRHTLAELEETQQDWLSFLDGLQDEDLEKTYSGNGQSYYYLIQGTIQHDAYHLGQIVLLSKLEY</sequence>